<keyword evidence="2" id="KW-0677">Repeat</keyword>
<dbReference type="OrthoDB" id="191061at2759"/>
<dbReference type="PANTHER" id="PTHR46218">
    <property type="entry name" value="LASP"/>
    <property type="match status" value="1"/>
</dbReference>
<dbReference type="Gene3D" id="2.30.30.40">
    <property type="entry name" value="SH3 Domains"/>
    <property type="match status" value="1"/>
</dbReference>
<keyword evidence="1 3" id="KW-0728">SH3 domain</keyword>
<organism evidence="5 6">
    <name type="scientific">Diploscapter pachys</name>
    <dbReference type="NCBI Taxonomy" id="2018661"/>
    <lineage>
        <taxon>Eukaryota</taxon>
        <taxon>Metazoa</taxon>
        <taxon>Ecdysozoa</taxon>
        <taxon>Nematoda</taxon>
        <taxon>Chromadorea</taxon>
        <taxon>Rhabditida</taxon>
        <taxon>Rhabditina</taxon>
        <taxon>Rhabditomorpha</taxon>
        <taxon>Rhabditoidea</taxon>
        <taxon>Rhabditidae</taxon>
        <taxon>Diploscapter</taxon>
    </lineage>
</organism>
<dbReference type="SMART" id="SM00326">
    <property type="entry name" value="SH3"/>
    <property type="match status" value="1"/>
</dbReference>
<dbReference type="GO" id="GO:0005925">
    <property type="term" value="C:focal adhesion"/>
    <property type="evidence" value="ECO:0007669"/>
    <property type="project" value="TreeGrafter"/>
</dbReference>
<dbReference type="EMBL" id="LIAE01007960">
    <property type="protein sequence ID" value="PAV76111.1"/>
    <property type="molecule type" value="Genomic_DNA"/>
</dbReference>
<evidence type="ECO:0000256" key="2">
    <source>
        <dbReference type="ARBA" id="ARBA00022737"/>
    </source>
</evidence>
<dbReference type="GO" id="GO:0051015">
    <property type="term" value="F:actin filament binding"/>
    <property type="evidence" value="ECO:0007669"/>
    <property type="project" value="TreeGrafter"/>
</dbReference>
<keyword evidence="6" id="KW-1185">Reference proteome</keyword>
<dbReference type="PRINTS" id="PR00452">
    <property type="entry name" value="SH3DOMAIN"/>
</dbReference>
<dbReference type="InterPro" id="IPR001452">
    <property type="entry name" value="SH3_domain"/>
</dbReference>
<dbReference type="STRING" id="2018661.A0A2A2KQ67"/>
<dbReference type="FunFam" id="2.30.30.40:FF:000007">
    <property type="entry name" value="nebulin isoform X1"/>
    <property type="match status" value="1"/>
</dbReference>
<evidence type="ECO:0000313" key="6">
    <source>
        <dbReference type="Proteomes" id="UP000218231"/>
    </source>
</evidence>
<protein>
    <recommendedName>
        <fullName evidence="4">SH3 domain-containing protein</fullName>
    </recommendedName>
</protein>
<comment type="caution">
    <text evidence="5">The sequence shown here is derived from an EMBL/GenBank/DDBJ whole genome shotgun (WGS) entry which is preliminary data.</text>
</comment>
<feature type="domain" description="SH3" evidence="4">
    <location>
        <begin position="74"/>
        <end position="135"/>
    </location>
</feature>
<dbReference type="SUPFAM" id="SSF50044">
    <property type="entry name" value="SH3-domain"/>
    <property type="match status" value="1"/>
</dbReference>
<dbReference type="PRINTS" id="PR00499">
    <property type="entry name" value="P67PHOX"/>
</dbReference>
<dbReference type="GO" id="GO:0005737">
    <property type="term" value="C:cytoplasm"/>
    <property type="evidence" value="ECO:0007669"/>
    <property type="project" value="UniProtKB-ARBA"/>
</dbReference>
<name>A0A2A2KQ67_9BILA</name>
<gene>
    <name evidence="5" type="ORF">WR25_21577</name>
</gene>
<dbReference type="InterPro" id="IPR036028">
    <property type="entry name" value="SH3-like_dom_sf"/>
</dbReference>
<accession>A0A2A2KQ67</accession>
<dbReference type="AlphaFoldDB" id="A0A2A2KQ67"/>
<proteinExistence type="predicted"/>
<evidence type="ECO:0000256" key="1">
    <source>
        <dbReference type="ARBA" id="ARBA00022443"/>
    </source>
</evidence>
<dbReference type="PANTHER" id="PTHR46218:SF4">
    <property type="entry name" value="LIM AND SH3 DOMAIN PROTEIN LASP"/>
    <property type="match status" value="1"/>
</dbReference>
<dbReference type="PROSITE" id="PS50002">
    <property type="entry name" value="SH3"/>
    <property type="match status" value="1"/>
</dbReference>
<reference evidence="5 6" key="1">
    <citation type="journal article" date="2017" name="Curr. Biol.">
        <title>Genome architecture and evolution of a unichromosomal asexual nematode.</title>
        <authorList>
            <person name="Fradin H."/>
            <person name="Zegar C."/>
            <person name="Gutwein M."/>
            <person name="Lucas J."/>
            <person name="Kovtun M."/>
            <person name="Corcoran D."/>
            <person name="Baugh L.R."/>
            <person name="Kiontke K."/>
            <person name="Gunsalus K."/>
            <person name="Fitch D.H."/>
            <person name="Piano F."/>
        </authorList>
    </citation>
    <scope>NUCLEOTIDE SEQUENCE [LARGE SCALE GENOMIC DNA]</scope>
    <source>
        <strain evidence="5">PF1309</strain>
    </source>
</reference>
<dbReference type="InterPro" id="IPR051759">
    <property type="entry name" value="LIM-SH3_domain_protein"/>
</dbReference>
<dbReference type="Pfam" id="PF00018">
    <property type="entry name" value="SH3_1"/>
    <property type="match status" value="1"/>
</dbReference>
<evidence type="ECO:0000313" key="5">
    <source>
        <dbReference type="EMBL" id="PAV76111.1"/>
    </source>
</evidence>
<sequence length="143" mass="15959">MMPPPQKQVGNIADYDPMNGQWGTVGNSNIAQKLQELEIRTPATHGMNYMNMGNGNSHNVQQNRISPQFSPSGKAGFAVKAIYDYNAQDKDEISFLEGDIIVNCEKVDEGWMTGTVQRTLQWGMLPANYVQPHKIPTGLHRIK</sequence>
<evidence type="ECO:0000259" key="4">
    <source>
        <dbReference type="PROSITE" id="PS50002"/>
    </source>
</evidence>
<dbReference type="CDD" id="cd11789">
    <property type="entry name" value="SH3_Nebulin_family_C"/>
    <property type="match status" value="1"/>
</dbReference>
<evidence type="ECO:0000256" key="3">
    <source>
        <dbReference type="PROSITE-ProRule" id="PRU00192"/>
    </source>
</evidence>
<dbReference type="Proteomes" id="UP000218231">
    <property type="component" value="Unassembled WGS sequence"/>
</dbReference>